<name>A0ABN5TLX0_9PSED</name>
<reference evidence="2 3" key="1">
    <citation type="submission" date="2018-12" db="EMBL/GenBank/DDBJ databases">
        <authorList>
            <person name="Li S."/>
            <person name="Yang R."/>
            <person name="Chen G."/>
            <person name="Zou L."/>
            <person name="Zhang C."/>
            <person name="Chen Y."/>
            <person name="Liu Z."/>
            <person name="Li Y."/>
            <person name="Yan Y."/>
            <person name="Huang M."/>
            <person name="Chen T."/>
        </authorList>
    </citation>
    <scope>NUCLEOTIDE SEQUENCE [LARGE SCALE GENOMIC DNA]</scope>
    <source>
        <strain evidence="2 3">2014</strain>
    </source>
</reference>
<evidence type="ECO:0000313" key="2">
    <source>
        <dbReference type="EMBL" id="AZL73971.1"/>
    </source>
</evidence>
<gene>
    <name evidence="2" type="ORF">EI693_13115</name>
</gene>
<dbReference type="Pfam" id="PF13518">
    <property type="entry name" value="HTH_28"/>
    <property type="match status" value="1"/>
</dbReference>
<feature type="domain" description="HTH cro/C1-type" evidence="1">
    <location>
        <begin position="28"/>
        <end position="80"/>
    </location>
</feature>
<dbReference type="EMBL" id="CP034337">
    <property type="protein sequence ID" value="AZL73971.1"/>
    <property type="molecule type" value="Genomic_DNA"/>
</dbReference>
<dbReference type="Proteomes" id="UP000272622">
    <property type="component" value="Chromosome"/>
</dbReference>
<dbReference type="Gene3D" id="1.10.260.40">
    <property type="entry name" value="lambda repressor-like DNA-binding domains"/>
    <property type="match status" value="1"/>
</dbReference>
<dbReference type="CDD" id="cd00093">
    <property type="entry name" value="HTH_XRE"/>
    <property type="match status" value="1"/>
</dbReference>
<keyword evidence="3" id="KW-1185">Reference proteome</keyword>
<dbReference type="InterPro" id="IPR001387">
    <property type="entry name" value="Cro/C1-type_HTH"/>
</dbReference>
<dbReference type="SUPFAM" id="SSF47413">
    <property type="entry name" value="lambda repressor-like DNA-binding domains"/>
    <property type="match status" value="1"/>
</dbReference>
<sequence>MESNRAIWPYPRLWVFQMSLREPLAAVLRLTRTARNLSQEDFHGRVEARHMNNIERAKSSPTLSSLEDIAIGLDVDLVALMAVASAHVRSQTPKEFLKDLAGEITKLEKLGVLGKLDGEFTDGKLQSVHGRIRSGAANRAAVLQCKAEGRTQKETAQLLGLAKSTVSKLWKTPEAVYVNKGA</sequence>
<dbReference type="InterPro" id="IPR055247">
    <property type="entry name" value="InsJ-like_HTH"/>
</dbReference>
<accession>A0ABN5TLX0</accession>
<protein>
    <submittedName>
        <fullName evidence="2">XRE family transcriptional regulator</fullName>
    </submittedName>
</protein>
<organism evidence="2 3">
    <name type="scientific">Pseudomonas oryziphila</name>
    <dbReference type="NCBI Taxonomy" id="2894079"/>
    <lineage>
        <taxon>Bacteria</taxon>
        <taxon>Pseudomonadati</taxon>
        <taxon>Pseudomonadota</taxon>
        <taxon>Gammaproteobacteria</taxon>
        <taxon>Pseudomonadales</taxon>
        <taxon>Pseudomonadaceae</taxon>
        <taxon>Pseudomonas</taxon>
    </lineage>
</organism>
<evidence type="ECO:0000259" key="1">
    <source>
        <dbReference type="PROSITE" id="PS50943"/>
    </source>
</evidence>
<dbReference type="PROSITE" id="PS50943">
    <property type="entry name" value="HTH_CROC1"/>
    <property type="match status" value="1"/>
</dbReference>
<evidence type="ECO:0000313" key="3">
    <source>
        <dbReference type="Proteomes" id="UP000272622"/>
    </source>
</evidence>
<dbReference type="InterPro" id="IPR010982">
    <property type="entry name" value="Lambda_DNA-bd_dom_sf"/>
</dbReference>
<proteinExistence type="predicted"/>